<comment type="caution">
    <text evidence="5">Lacks conserved residue(s) required for the propagation of feature annotation.</text>
</comment>
<dbReference type="CDD" id="cd00191">
    <property type="entry name" value="TY"/>
    <property type="match status" value="2"/>
</dbReference>
<dbReference type="GO" id="GO:0005615">
    <property type="term" value="C:extracellular space"/>
    <property type="evidence" value="ECO:0007669"/>
    <property type="project" value="TreeGrafter"/>
</dbReference>
<feature type="signal peptide" evidence="6">
    <location>
        <begin position="1"/>
        <end position="19"/>
    </location>
</feature>
<dbReference type="Proteomes" id="UP000827092">
    <property type="component" value="Unassembled WGS sequence"/>
</dbReference>
<dbReference type="SUPFAM" id="SSF57610">
    <property type="entry name" value="Thyroglobulin type-1 domain"/>
    <property type="match status" value="2"/>
</dbReference>
<dbReference type="SMART" id="SM00211">
    <property type="entry name" value="TY"/>
    <property type="match status" value="2"/>
</dbReference>
<evidence type="ECO:0000256" key="3">
    <source>
        <dbReference type="ARBA" id="ARBA00022737"/>
    </source>
</evidence>
<feature type="domain" description="Thyroglobulin type-1" evidence="7">
    <location>
        <begin position="20"/>
        <end position="145"/>
    </location>
</feature>
<keyword evidence="3" id="KW-0677">Repeat</keyword>
<evidence type="ECO:0000313" key="9">
    <source>
        <dbReference type="Proteomes" id="UP000827092"/>
    </source>
</evidence>
<dbReference type="PANTHER" id="PTHR12352:SF3">
    <property type="entry name" value="NIDOGEN-2"/>
    <property type="match status" value="1"/>
</dbReference>
<name>A0AAV6UBU1_9ARAC</name>
<keyword evidence="6" id="KW-0732">Signal</keyword>
<feature type="disulfide bond" evidence="5">
    <location>
        <begin position="118"/>
        <end position="125"/>
    </location>
</feature>
<dbReference type="AlphaFoldDB" id="A0AAV6UBU1"/>
<evidence type="ECO:0000313" key="8">
    <source>
        <dbReference type="EMBL" id="KAG8181837.1"/>
    </source>
</evidence>
<proteinExistence type="predicted"/>
<accession>A0AAV6UBU1</accession>
<dbReference type="Gene3D" id="4.10.800.10">
    <property type="entry name" value="Thyroglobulin type-1"/>
    <property type="match status" value="2"/>
</dbReference>
<dbReference type="InterPro" id="IPR000716">
    <property type="entry name" value="Thyroglobulin_1"/>
</dbReference>
<dbReference type="PANTHER" id="PTHR12352">
    <property type="entry name" value="SECRETED MODULAR CALCIUM-BINDING PROTEIN"/>
    <property type="match status" value="1"/>
</dbReference>
<evidence type="ECO:0000256" key="6">
    <source>
        <dbReference type="SAM" id="SignalP"/>
    </source>
</evidence>
<evidence type="ECO:0000256" key="1">
    <source>
        <dbReference type="ARBA" id="ARBA00004613"/>
    </source>
</evidence>
<feature type="chain" id="PRO_5043921969" description="Thyroglobulin type-1 domain-containing protein" evidence="6">
    <location>
        <begin position="20"/>
        <end position="145"/>
    </location>
</feature>
<organism evidence="8 9">
    <name type="scientific">Oedothorax gibbosus</name>
    <dbReference type="NCBI Taxonomy" id="931172"/>
    <lineage>
        <taxon>Eukaryota</taxon>
        <taxon>Metazoa</taxon>
        <taxon>Ecdysozoa</taxon>
        <taxon>Arthropoda</taxon>
        <taxon>Chelicerata</taxon>
        <taxon>Arachnida</taxon>
        <taxon>Araneae</taxon>
        <taxon>Araneomorphae</taxon>
        <taxon>Entelegynae</taxon>
        <taxon>Araneoidea</taxon>
        <taxon>Linyphiidae</taxon>
        <taxon>Erigoninae</taxon>
        <taxon>Oedothorax</taxon>
    </lineage>
</organism>
<comment type="caution">
    <text evidence="8">The sequence shown here is derived from an EMBL/GenBank/DDBJ whole genome shotgun (WGS) entry which is preliminary data.</text>
</comment>
<keyword evidence="9" id="KW-1185">Reference proteome</keyword>
<comment type="subcellular location">
    <subcellularLocation>
        <location evidence="1">Secreted</location>
    </subcellularLocation>
</comment>
<dbReference type="GO" id="GO:0007160">
    <property type="term" value="P:cell-matrix adhesion"/>
    <property type="evidence" value="ECO:0007669"/>
    <property type="project" value="TreeGrafter"/>
</dbReference>
<evidence type="ECO:0000256" key="2">
    <source>
        <dbReference type="ARBA" id="ARBA00022525"/>
    </source>
</evidence>
<sequence length="145" mass="16363">MNYLHLLLFVSSCMTVALAKTKCEEHRERELASTMRLKFVPECTEEGGYETLQCFSSDEDKFCMCMSPEGKQIIGPARDIRNCECPVHYYKQFAESKKNSGVYIPSCNEDGTYVKKQCHKAAGVCWCTDEKGNKTSEASRGSIIC</sequence>
<keyword evidence="4 5" id="KW-1015">Disulfide bond</keyword>
<dbReference type="Pfam" id="PF00086">
    <property type="entry name" value="Thyroglobulin_1"/>
    <property type="match status" value="2"/>
</dbReference>
<evidence type="ECO:0000259" key="7">
    <source>
        <dbReference type="PROSITE" id="PS51162"/>
    </source>
</evidence>
<reference evidence="8 9" key="1">
    <citation type="journal article" date="2022" name="Nat. Ecol. Evol.">
        <title>A masculinizing supergene underlies an exaggerated male reproductive morph in a spider.</title>
        <authorList>
            <person name="Hendrickx F."/>
            <person name="De Corte Z."/>
            <person name="Sonet G."/>
            <person name="Van Belleghem S.M."/>
            <person name="Kostlbacher S."/>
            <person name="Vangestel C."/>
        </authorList>
    </citation>
    <scope>NUCLEOTIDE SEQUENCE [LARGE SCALE GENOMIC DNA]</scope>
    <source>
        <strain evidence="8">W744_W776</strain>
    </source>
</reference>
<dbReference type="PROSITE" id="PS51162">
    <property type="entry name" value="THYROGLOBULIN_1_2"/>
    <property type="match status" value="1"/>
</dbReference>
<protein>
    <recommendedName>
        <fullName evidence="7">Thyroglobulin type-1 domain-containing protein</fullName>
    </recommendedName>
</protein>
<dbReference type="GO" id="GO:0005604">
    <property type="term" value="C:basement membrane"/>
    <property type="evidence" value="ECO:0007669"/>
    <property type="project" value="TreeGrafter"/>
</dbReference>
<gene>
    <name evidence="8" type="ORF">JTE90_003984</name>
</gene>
<dbReference type="InterPro" id="IPR051950">
    <property type="entry name" value="Dev_reg/Prot_inhib"/>
</dbReference>
<dbReference type="EMBL" id="JAFNEN010000493">
    <property type="protein sequence ID" value="KAG8181837.1"/>
    <property type="molecule type" value="Genomic_DNA"/>
</dbReference>
<evidence type="ECO:0000256" key="4">
    <source>
        <dbReference type="ARBA" id="ARBA00023157"/>
    </source>
</evidence>
<dbReference type="InterPro" id="IPR036857">
    <property type="entry name" value="Thyroglobulin_1_sf"/>
</dbReference>
<keyword evidence="2" id="KW-0964">Secreted</keyword>
<evidence type="ECO:0000256" key="5">
    <source>
        <dbReference type="PROSITE-ProRule" id="PRU00500"/>
    </source>
</evidence>